<dbReference type="Proteomes" id="UP000196228">
    <property type="component" value="Chromosome"/>
</dbReference>
<accession>A0A1Y0HSF7</accession>
<dbReference type="KEGG" id="cceu:CBR64_05960"/>
<name>A0A1Y0HSF7_CELCE</name>
<dbReference type="EMBL" id="CP021383">
    <property type="protein sequence ID" value="ARU51102.1"/>
    <property type="molecule type" value="Genomic_DNA"/>
</dbReference>
<dbReference type="AlphaFoldDB" id="A0A1Y0HSF7"/>
<sequence length="199" mass="21965">MFITTHQVRTDDPCRVLVGADARLLCPVHTGVPRPTPSRACDVQGGLTLCHVCLRGRSYSRGMFRVQRSVCTDCLAVDSRTSTALGVPSLAPRNQDDPANLRMDAYVTLVFPERWRLARAAGLPVLRLDPSAPYWGQRAVQDGIVEDAMRSLPERVFAWHDDWVAHGTFDDDARREAYRAWARAVHPASVVASASAGEI</sequence>
<evidence type="ECO:0000313" key="2">
    <source>
        <dbReference type="Proteomes" id="UP000196228"/>
    </source>
</evidence>
<gene>
    <name evidence="1" type="ORF">CBR64_05960</name>
</gene>
<evidence type="ECO:0000313" key="1">
    <source>
        <dbReference type="EMBL" id="ARU51102.1"/>
    </source>
</evidence>
<dbReference type="OrthoDB" id="5142451at2"/>
<protein>
    <submittedName>
        <fullName evidence="1">Uncharacterized protein</fullName>
    </submittedName>
</protein>
<proteinExistence type="predicted"/>
<reference evidence="1 2" key="1">
    <citation type="submission" date="2017-05" db="EMBL/GenBank/DDBJ databases">
        <authorList>
            <person name="Song R."/>
            <person name="Chenine A.L."/>
            <person name="Ruprecht R.M."/>
        </authorList>
    </citation>
    <scope>NUCLEOTIDE SEQUENCE [LARGE SCALE GENOMIC DNA]</scope>
    <source>
        <strain evidence="1 2">PSBB019</strain>
    </source>
</reference>
<dbReference type="RefSeq" id="WP_087470154.1">
    <property type="nucleotide sequence ID" value="NZ_CP021383.1"/>
</dbReference>
<organism evidence="1 2">
    <name type="scientific">Cellulosimicrobium cellulans</name>
    <name type="common">Arthrobacter luteus</name>
    <dbReference type="NCBI Taxonomy" id="1710"/>
    <lineage>
        <taxon>Bacteria</taxon>
        <taxon>Bacillati</taxon>
        <taxon>Actinomycetota</taxon>
        <taxon>Actinomycetes</taxon>
        <taxon>Micrococcales</taxon>
        <taxon>Promicromonosporaceae</taxon>
        <taxon>Cellulosimicrobium</taxon>
    </lineage>
</organism>